<sequence>MSSVLFDVGDEQRLEREEKLTEQLPRQSIIDRPSDSMMMDVSREADEFTDDEPENPFDIMLDGLLDVLQRRLNE</sequence>
<gene>
    <name evidence="2" type="ORF">LCGC14_0375750</name>
</gene>
<comment type="caution">
    <text evidence="2">The sequence shown here is derived from an EMBL/GenBank/DDBJ whole genome shotgun (WGS) entry which is preliminary data.</text>
</comment>
<dbReference type="EMBL" id="LAZR01000302">
    <property type="protein sequence ID" value="KKN75867.1"/>
    <property type="molecule type" value="Genomic_DNA"/>
</dbReference>
<accession>A0A0F9TLU5</accession>
<dbReference type="AlphaFoldDB" id="A0A0F9TLU5"/>
<evidence type="ECO:0000256" key="1">
    <source>
        <dbReference type="SAM" id="MobiDB-lite"/>
    </source>
</evidence>
<evidence type="ECO:0000313" key="2">
    <source>
        <dbReference type="EMBL" id="KKN75867.1"/>
    </source>
</evidence>
<feature type="region of interest" description="Disordered" evidence="1">
    <location>
        <begin position="1"/>
        <end position="38"/>
    </location>
</feature>
<proteinExistence type="predicted"/>
<protein>
    <submittedName>
        <fullName evidence="2">Uncharacterized protein</fullName>
    </submittedName>
</protein>
<name>A0A0F9TLU5_9ZZZZ</name>
<reference evidence="2" key="1">
    <citation type="journal article" date="2015" name="Nature">
        <title>Complex archaea that bridge the gap between prokaryotes and eukaryotes.</title>
        <authorList>
            <person name="Spang A."/>
            <person name="Saw J.H."/>
            <person name="Jorgensen S.L."/>
            <person name="Zaremba-Niedzwiedzka K."/>
            <person name="Martijn J."/>
            <person name="Lind A.E."/>
            <person name="van Eijk R."/>
            <person name="Schleper C."/>
            <person name="Guy L."/>
            <person name="Ettema T.J."/>
        </authorList>
    </citation>
    <scope>NUCLEOTIDE SEQUENCE</scope>
</reference>
<organism evidence="2">
    <name type="scientific">marine sediment metagenome</name>
    <dbReference type="NCBI Taxonomy" id="412755"/>
    <lineage>
        <taxon>unclassified sequences</taxon>
        <taxon>metagenomes</taxon>
        <taxon>ecological metagenomes</taxon>
    </lineage>
</organism>
<feature type="compositionally biased region" description="Basic and acidic residues" evidence="1">
    <location>
        <begin position="10"/>
        <end position="21"/>
    </location>
</feature>